<dbReference type="Pfam" id="PF05380">
    <property type="entry name" value="Peptidase_A17"/>
    <property type="match status" value="1"/>
</dbReference>
<proteinExistence type="predicted"/>
<dbReference type="EMBL" id="JANEYG010000061">
    <property type="protein sequence ID" value="KAJ8914927.1"/>
    <property type="molecule type" value="Genomic_DNA"/>
</dbReference>
<reference evidence="2 3" key="1">
    <citation type="journal article" date="2023" name="Insect Mol. Biol.">
        <title>Genome sequencing provides insights into the evolution of gene families encoding plant cell wall-degrading enzymes in longhorned beetles.</title>
        <authorList>
            <person name="Shin N.R."/>
            <person name="Okamura Y."/>
            <person name="Kirsch R."/>
            <person name="Pauchet Y."/>
        </authorList>
    </citation>
    <scope>NUCLEOTIDE SEQUENCE [LARGE SCALE GENOMIC DNA]</scope>
    <source>
        <strain evidence="2">EAD_L_NR</strain>
    </source>
</reference>
<dbReference type="AlphaFoldDB" id="A0AAV8VKU9"/>
<evidence type="ECO:0000313" key="2">
    <source>
        <dbReference type="EMBL" id="KAJ8914927.1"/>
    </source>
</evidence>
<keyword evidence="3" id="KW-1185">Reference proteome</keyword>
<dbReference type="SUPFAM" id="SSF56672">
    <property type="entry name" value="DNA/RNA polymerases"/>
    <property type="match status" value="1"/>
</dbReference>
<comment type="caution">
    <text evidence="2">The sequence shown here is derived from an EMBL/GenBank/DDBJ whole genome shotgun (WGS) entry which is preliminary data.</text>
</comment>
<evidence type="ECO:0000313" key="3">
    <source>
        <dbReference type="Proteomes" id="UP001159042"/>
    </source>
</evidence>
<name>A0AAV8VKU9_9CUCU</name>
<dbReference type="PANTHER" id="PTHR47331:SF1">
    <property type="entry name" value="GAG-LIKE PROTEIN"/>
    <property type="match status" value="1"/>
</dbReference>
<dbReference type="GO" id="GO:0071897">
    <property type="term" value="P:DNA biosynthetic process"/>
    <property type="evidence" value="ECO:0007669"/>
    <property type="project" value="UniProtKB-ARBA"/>
</dbReference>
<gene>
    <name evidence="2" type="ORF">NQ315_016081</name>
</gene>
<dbReference type="InterPro" id="IPR040676">
    <property type="entry name" value="DUF5641"/>
</dbReference>
<accession>A0AAV8VKU9</accession>
<dbReference type="InterPro" id="IPR043128">
    <property type="entry name" value="Rev_trsase/Diguanyl_cyclase"/>
</dbReference>
<dbReference type="InterPro" id="IPR008042">
    <property type="entry name" value="Retrotrans_Pao"/>
</dbReference>
<dbReference type="InterPro" id="IPR043502">
    <property type="entry name" value="DNA/RNA_pol_sf"/>
</dbReference>
<dbReference type="PANTHER" id="PTHR47331">
    <property type="entry name" value="PHD-TYPE DOMAIN-CONTAINING PROTEIN"/>
    <property type="match status" value="1"/>
</dbReference>
<organism evidence="2 3">
    <name type="scientific">Exocentrus adspersus</name>
    <dbReference type="NCBI Taxonomy" id="1586481"/>
    <lineage>
        <taxon>Eukaryota</taxon>
        <taxon>Metazoa</taxon>
        <taxon>Ecdysozoa</taxon>
        <taxon>Arthropoda</taxon>
        <taxon>Hexapoda</taxon>
        <taxon>Insecta</taxon>
        <taxon>Pterygota</taxon>
        <taxon>Neoptera</taxon>
        <taxon>Endopterygota</taxon>
        <taxon>Coleoptera</taxon>
        <taxon>Polyphaga</taxon>
        <taxon>Cucujiformia</taxon>
        <taxon>Chrysomeloidea</taxon>
        <taxon>Cerambycidae</taxon>
        <taxon>Lamiinae</taxon>
        <taxon>Acanthocinini</taxon>
        <taxon>Exocentrus</taxon>
    </lineage>
</organism>
<dbReference type="Proteomes" id="UP001159042">
    <property type="component" value="Unassembled WGS sequence"/>
</dbReference>
<dbReference type="Gene3D" id="3.10.10.10">
    <property type="entry name" value="HIV Type 1 Reverse Transcriptase, subunit A, domain 1"/>
    <property type="match status" value="1"/>
</dbReference>
<protein>
    <recommendedName>
        <fullName evidence="1">DUF5641 domain-containing protein</fullName>
    </recommendedName>
</protein>
<sequence>MQDSSSKGTVTCTIKPVNNFEPLLTFDAVIFEELCNKLPTYYIENSENWSHIKNLYLADTNFGKPSEIDMLLDAELVPYILLNNKRFDNLENVIKSFWDIEEVPQLNKNYSEADLAVINYQNTHSRTPEGRYVVELPFRDSEPYFDYADTRNLAVNRFLSLERKLHKNPELYREYSKIIQEYIDKKHIERISNQQTDNAFYIPHHCVTKSGSSSIRIVFYASIKTRFGSLNDQLLPGPKLQKDIACILLNFRFHRIVFTGDIKGMFTQICVAQKHFDYQRLIWRWSPQEELQDYRFLRVLFGLSCSPFLANYTIIQLIKDEGASFPNACKILGNDIYFDDIVSGSDSLENAIRARNELIQLCNRGGFELRKWTSNNKYFLQDLPEEKVYSESFSFTEDCNAMLKIFGLQWRPVVDCFSYKIETDVDPICTKRHILSNIARIYDPLGLDWDERPPVLICEKWKEFLLDLPRLSEISLPRRLVINDYDYCELHGFSNASEKEMLEEKTVTFTTIPSENIFSHLIQRFSSLLKLKLTVAYILRFIYNARNANNNKICGNITMLELNSALMFFLRHIGKLVLIKNDALPSFKWSLGRIIALHPGRDGVSRVATVVTKQAQSLEKYVLLTEADDRRFLLIKVVMIVEIVGACRSQELCDLSVENVQDMGNVVIINITDSKNGTSRRFTITVEKNCSICHLTK</sequence>
<dbReference type="Gene3D" id="3.30.70.270">
    <property type="match status" value="1"/>
</dbReference>
<dbReference type="Pfam" id="PF18701">
    <property type="entry name" value="DUF5641"/>
    <property type="match status" value="1"/>
</dbReference>
<feature type="domain" description="DUF5641" evidence="1">
    <location>
        <begin position="573"/>
        <end position="615"/>
    </location>
</feature>
<evidence type="ECO:0000259" key="1">
    <source>
        <dbReference type="Pfam" id="PF18701"/>
    </source>
</evidence>